<name>A0AAN1L9S2_9RHOB</name>
<sequence length="86" mass="9397">MVSLRVRRSAFCHPNLQVSSEAWINNLGQAKVAGLNGAVYTLLERAKLDNAKVSLQGLAACQSAGRRIISHHETEELMQALPPIFV</sequence>
<gene>
    <name evidence="1" type="ORF">PhaeoP13_00729</name>
</gene>
<evidence type="ECO:0000313" key="1">
    <source>
        <dbReference type="EMBL" id="ATG42689.1"/>
    </source>
</evidence>
<proteinExistence type="predicted"/>
<dbReference type="EMBL" id="CP010767">
    <property type="protein sequence ID" value="ATG42689.1"/>
    <property type="molecule type" value="Genomic_DNA"/>
</dbReference>
<protein>
    <submittedName>
        <fullName evidence="1">Uncharacterized protein</fullName>
    </submittedName>
</protein>
<dbReference type="Proteomes" id="UP000218606">
    <property type="component" value="Chromosome"/>
</dbReference>
<evidence type="ECO:0000313" key="2">
    <source>
        <dbReference type="Proteomes" id="UP000218606"/>
    </source>
</evidence>
<organism evidence="1 2">
    <name type="scientific">Phaeobacter piscinae</name>
    <dbReference type="NCBI Taxonomy" id="1580596"/>
    <lineage>
        <taxon>Bacteria</taxon>
        <taxon>Pseudomonadati</taxon>
        <taxon>Pseudomonadota</taxon>
        <taxon>Alphaproteobacteria</taxon>
        <taxon>Rhodobacterales</taxon>
        <taxon>Roseobacteraceae</taxon>
        <taxon>Phaeobacter</taxon>
    </lineage>
</organism>
<accession>A0AAN1L9S2</accession>
<reference evidence="1 2" key="1">
    <citation type="journal article" date="2017" name="Front. Microbiol.">
        <title>Phaeobacter piscinae sp. nov., a species of the Roseobacter group and potential aquaculture probiont.</title>
        <authorList>
            <person name="Sonnenschein E.C."/>
            <person name="Phippen C.B.W."/>
            <person name="Nielsen K.F."/>
            <person name="Mateiu R.V."/>
            <person name="Melchiorsen J."/>
            <person name="Gram L."/>
            <person name="Overmann J."/>
            <person name="Freese H.M."/>
        </authorList>
    </citation>
    <scope>NUCLEOTIDE SEQUENCE [LARGE SCALE GENOMIC DNA]</scope>
    <source>
        <strain evidence="1 2">P13</strain>
    </source>
</reference>
<dbReference type="AlphaFoldDB" id="A0AAN1L9S2"/>